<accession>A0A8H7UJY9</accession>
<organism evidence="2 3">
    <name type="scientific">Mortierella isabellina</name>
    <name type="common">Filamentous fungus</name>
    <name type="synonym">Umbelopsis isabellina</name>
    <dbReference type="NCBI Taxonomy" id="91625"/>
    <lineage>
        <taxon>Eukaryota</taxon>
        <taxon>Fungi</taxon>
        <taxon>Fungi incertae sedis</taxon>
        <taxon>Mucoromycota</taxon>
        <taxon>Mucoromycotina</taxon>
        <taxon>Umbelopsidomycetes</taxon>
        <taxon>Umbelopsidales</taxon>
        <taxon>Umbelopsidaceae</taxon>
        <taxon>Umbelopsis</taxon>
    </lineage>
</organism>
<comment type="caution">
    <text evidence="2">The sequence shown here is derived from an EMBL/GenBank/DDBJ whole genome shotgun (WGS) entry which is preliminary data.</text>
</comment>
<evidence type="ECO:0000313" key="2">
    <source>
        <dbReference type="EMBL" id="KAG2184522.1"/>
    </source>
</evidence>
<evidence type="ECO:0000256" key="1">
    <source>
        <dbReference type="SAM" id="MobiDB-lite"/>
    </source>
</evidence>
<keyword evidence="3" id="KW-1185">Reference proteome</keyword>
<sequence length="88" mass="10219">MPQPAAELSRNQLHAQLSPNVSVTEFHASLLFMRWQLNQKPHTETPELAKKQAEKIRNEEKNKEQRPSPLSEEAKKKFEEINSKNAKK</sequence>
<reference evidence="2" key="1">
    <citation type="submission" date="2020-12" db="EMBL/GenBank/DDBJ databases">
        <title>Metabolic potential, ecology and presence of endohyphal bacteria is reflected in genomic diversity of Mucoromycotina.</title>
        <authorList>
            <person name="Muszewska A."/>
            <person name="Okrasinska A."/>
            <person name="Steczkiewicz K."/>
            <person name="Drgas O."/>
            <person name="Orlowska M."/>
            <person name="Perlinska-Lenart U."/>
            <person name="Aleksandrzak-Piekarczyk T."/>
            <person name="Szatraj K."/>
            <person name="Zielenkiewicz U."/>
            <person name="Pilsyk S."/>
            <person name="Malc E."/>
            <person name="Mieczkowski P."/>
            <person name="Kruszewska J.S."/>
            <person name="Biernat P."/>
            <person name="Pawlowska J."/>
        </authorList>
    </citation>
    <scope>NUCLEOTIDE SEQUENCE</scope>
    <source>
        <strain evidence="2">WA0000067209</strain>
    </source>
</reference>
<proteinExistence type="predicted"/>
<name>A0A8H7UJY9_MORIS</name>
<dbReference type="EMBL" id="JAEPQZ010000002">
    <property type="protein sequence ID" value="KAG2184522.1"/>
    <property type="molecule type" value="Genomic_DNA"/>
</dbReference>
<dbReference type="Proteomes" id="UP000654370">
    <property type="component" value="Unassembled WGS sequence"/>
</dbReference>
<feature type="compositionally biased region" description="Basic and acidic residues" evidence="1">
    <location>
        <begin position="41"/>
        <end position="82"/>
    </location>
</feature>
<dbReference type="AlphaFoldDB" id="A0A8H7UJY9"/>
<protein>
    <submittedName>
        <fullName evidence="2">Uncharacterized protein</fullName>
    </submittedName>
</protein>
<gene>
    <name evidence="2" type="ORF">INT43_000431</name>
</gene>
<dbReference type="OrthoDB" id="10381652at2759"/>
<evidence type="ECO:0000313" key="3">
    <source>
        <dbReference type="Proteomes" id="UP000654370"/>
    </source>
</evidence>
<feature type="region of interest" description="Disordered" evidence="1">
    <location>
        <begin position="38"/>
        <end position="88"/>
    </location>
</feature>